<protein>
    <submittedName>
        <fullName evidence="1">Uncharacterized protein</fullName>
    </submittedName>
</protein>
<keyword evidence="2" id="KW-1185">Reference proteome</keyword>
<evidence type="ECO:0000313" key="1">
    <source>
        <dbReference type="EMBL" id="QDU83312.1"/>
    </source>
</evidence>
<reference evidence="1 2" key="1">
    <citation type="submission" date="2019-02" db="EMBL/GenBank/DDBJ databases">
        <title>Deep-cultivation of Planctomycetes and their phenomic and genomic characterization uncovers novel biology.</title>
        <authorList>
            <person name="Wiegand S."/>
            <person name="Jogler M."/>
            <person name="Boedeker C."/>
            <person name="Pinto D."/>
            <person name="Vollmers J."/>
            <person name="Rivas-Marin E."/>
            <person name="Kohn T."/>
            <person name="Peeters S.H."/>
            <person name="Heuer A."/>
            <person name="Rast P."/>
            <person name="Oberbeckmann S."/>
            <person name="Bunk B."/>
            <person name="Jeske O."/>
            <person name="Meyerdierks A."/>
            <person name="Storesund J.E."/>
            <person name="Kallscheuer N."/>
            <person name="Luecker S."/>
            <person name="Lage O.M."/>
            <person name="Pohl T."/>
            <person name="Merkel B.J."/>
            <person name="Hornburger P."/>
            <person name="Mueller R.-W."/>
            <person name="Bruemmer F."/>
            <person name="Labrenz M."/>
            <person name="Spormann A.M."/>
            <person name="Op den Camp H."/>
            <person name="Overmann J."/>
            <person name="Amann R."/>
            <person name="Jetten M.S.M."/>
            <person name="Mascher T."/>
            <person name="Medema M.H."/>
            <person name="Devos D.P."/>
            <person name="Kaster A.-K."/>
            <person name="Ovreas L."/>
            <person name="Rohde M."/>
            <person name="Galperin M.Y."/>
            <person name="Jogler C."/>
        </authorList>
    </citation>
    <scope>NUCLEOTIDE SEQUENCE [LARGE SCALE GENOMIC DNA]</scope>
    <source>
        <strain evidence="1 2">Pla163</strain>
    </source>
</reference>
<proteinExistence type="predicted"/>
<evidence type="ECO:0000313" key="2">
    <source>
        <dbReference type="Proteomes" id="UP000319342"/>
    </source>
</evidence>
<dbReference type="PROSITE" id="PS51257">
    <property type="entry name" value="PROKAR_LIPOPROTEIN"/>
    <property type="match status" value="1"/>
</dbReference>
<dbReference type="EMBL" id="CP036290">
    <property type="protein sequence ID" value="QDU83312.1"/>
    <property type="molecule type" value="Genomic_DNA"/>
</dbReference>
<dbReference type="RefSeq" id="WP_145182781.1">
    <property type="nucleotide sequence ID" value="NZ_CP036290.1"/>
</dbReference>
<accession>A0A518CVQ4</accession>
<dbReference type="Proteomes" id="UP000319342">
    <property type="component" value="Chromosome"/>
</dbReference>
<sequence>MKRASVLFAGSVLLTACRSVEADSGSAPPEFVSVELLLWEYVVPDGGEFELMRMHGDYTDFEWTVQGALDADGRARFAELMAQVEGRWSDQVEVRDAPRFLEGDPRLFRATDTGGVVRDVQLRFGVLVDGDGDGDGDVRAATPSAEERTVLRELFGCETTQVVDLPNLPETIPYVGVWSRPIRRGDEWVDDDPDLIPDAIEGPYRGNSFVGLVEDPRALAELRERLESTRGQWYVGELRTGFPPGRLVMPTGAASGATAFHVSLWWPMDLDRDSGVALATVDHLAELSGADAAYFRDLITDLQ</sequence>
<organism evidence="1 2">
    <name type="scientific">Rohdeia mirabilis</name>
    <dbReference type="NCBI Taxonomy" id="2528008"/>
    <lineage>
        <taxon>Bacteria</taxon>
        <taxon>Pseudomonadati</taxon>
        <taxon>Planctomycetota</taxon>
        <taxon>Planctomycetia</taxon>
        <taxon>Planctomycetia incertae sedis</taxon>
        <taxon>Rohdeia</taxon>
    </lineage>
</organism>
<name>A0A518CVQ4_9BACT</name>
<dbReference type="AlphaFoldDB" id="A0A518CVQ4"/>
<gene>
    <name evidence="1" type="ORF">Pla163_04100</name>
</gene>